<gene>
    <name evidence="1" type="ORF">NUU61_005533</name>
</gene>
<dbReference type="RefSeq" id="XP_056511728.1">
    <property type="nucleotide sequence ID" value="XM_056656115.1"/>
</dbReference>
<protein>
    <submittedName>
        <fullName evidence="1">Uncharacterized protein</fullName>
    </submittedName>
</protein>
<dbReference type="AlphaFoldDB" id="A0A9W9F9L6"/>
<proteinExistence type="predicted"/>
<dbReference type="OrthoDB" id="3250044at2759"/>
<organism evidence="1 2">
    <name type="scientific">Penicillium alfredii</name>
    <dbReference type="NCBI Taxonomy" id="1506179"/>
    <lineage>
        <taxon>Eukaryota</taxon>
        <taxon>Fungi</taxon>
        <taxon>Dikarya</taxon>
        <taxon>Ascomycota</taxon>
        <taxon>Pezizomycotina</taxon>
        <taxon>Eurotiomycetes</taxon>
        <taxon>Eurotiomycetidae</taxon>
        <taxon>Eurotiales</taxon>
        <taxon>Aspergillaceae</taxon>
        <taxon>Penicillium</taxon>
    </lineage>
</organism>
<reference evidence="1" key="2">
    <citation type="journal article" date="2023" name="IMA Fungus">
        <title>Comparative genomic study of the Penicillium genus elucidates a diverse pangenome and 15 lateral gene transfer events.</title>
        <authorList>
            <person name="Petersen C."/>
            <person name="Sorensen T."/>
            <person name="Nielsen M.R."/>
            <person name="Sondergaard T.E."/>
            <person name="Sorensen J.L."/>
            <person name="Fitzpatrick D.A."/>
            <person name="Frisvad J.C."/>
            <person name="Nielsen K.L."/>
        </authorList>
    </citation>
    <scope>NUCLEOTIDE SEQUENCE</scope>
    <source>
        <strain evidence="1">IBT 34128</strain>
    </source>
</reference>
<evidence type="ECO:0000313" key="2">
    <source>
        <dbReference type="Proteomes" id="UP001141434"/>
    </source>
</evidence>
<sequence>MTWKIASASNNYLIDLCHQAENNGGRIGGEEYGDRVVQVSPQIAVKYGYGVTASEAATQDFVYRRVDPRVVHIPRVSRFIEPHE</sequence>
<accession>A0A9W9F9L6</accession>
<evidence type="ECO:0000313" key="1">
    <source>
        <dbReference type="EMBL" id="KAJ5096177.1"/>
    </source>
</evidence>
<reference evidence="1" key="1">
    <citation type="submission" date="2022-11" db="EMBL/GenBank/DDBJ databases">
        <authorList>
            <person name="Petersen C."/>
        </authorList>
    </citation>
    <scope>NUCLEOTIDE SEQUENCE</scope>
    <source>
        <strain evidence="1">IBT 34128</strain>
    </source>
</reference>
<keyword evidence="2" id="KW-1185">Reference proteome</keyword>
<comment type="caution">
    <text evidence="1">The sequence shown here is derived from an EMBL/GenBank/DDBJ whole genome shotgun (WGS) entry which is preliminary data.</text>
</comment>
<dbReference type="Proteomes" id="UP001141434">
    <property type="component" value="Unassembled WGS sequence"/>
</dbReference>
<dbReference type="EMBL" id="JAPMSZ010000007">
    <property type="protein sequence ID" value="KAJ5096177.1"/>
    <property type="molecule type" value="Genomic_DNA"/>
</dbReference>
<name>A0A9W9F9L6_9EURO</name>
<dbReference type="GeneID" id="81395283"/>